<accession>A0A656HIL7</accession>
<reference evidence="2" key="1">
    <citation type="journal article" date="2011" name="Stand. Genomic Sci.">
        <title>Genome sequence of the filamentous, gliding Thiothrix nivea neotype strain (JP2(T)).</title>
        <authorList>
            <person name="Lapidus A."/>
            <person name="Nolan M."/>
            <person name="Lucas S."/>
            <person name="Glavina Del Rio T."/>
            <person name="Tice H."/>
            <person name="Cheng J.F."/>
            <person name="Tapia R."/>
            <person name="Han C."/>
            <person name="Goodwin L."/>
            <person name="Pitluck S."/>
            <person name="Liolios K."/>
            <person name="Pagani I."/>
            <person name="Ivanova N."/>
            <person name="Huntemann M."/>
            <person name="Mavromatis K."/>
            <person name="Mikhailova N."/>
            <person name="Pati A."/>
            <person name="Chen A."/>
            <person name="Palaniappan K."/>
            <person name="Land M."/>
            <person name="Brambilla E.M."/>
            <person name="Rohde M."/>
            <person name="Abt B."/>
            <person name="Verbarg S."/>
            <person name="Goker M."/>
            <person name="Bristow J."/>
            <person name="Eisen J.A."/>
            <person name="Markowitz V."/>
            <person name="Hugenholtz P."/>
            <person name="Kyrpides N.C."/>
            <person name="Klenk H.P."/>
            <person name="Woyke T."/>
        </authorList>
    </citation>
    <scope>NUCLEOTIDE SEQUENCE [LARGE SCALE GENOMIC DNA]</scope>
    <source>
        <strain evidence="2">ATCC 35100 / DSM 5205 / JP2</strain>
    </source>
</reference>
<dbReference type="AlphaFoldDB" id="A0A656HIL7"/>
<dbReference type="RefSeq" id="WP_002709778.1">
    <property type="nucleotide sequence ID" value="NZ_JH651384.1"/>
</dbReference>
<dbReference type="Pfam" id="PF16277">
    <property type="entry name" value="DUF4926"/>
    <property type="match status" value="1"/>
</dbReference>
<protein>
    <recommendedName>
        <fullName evidence="3">DUF4926 domain-containing protein</fullName>
    </recommendedName>
</protein>
<gene>
    <name evidence="1" type="ORF">Thini_3369</name>
</gene>
<keyword evidence="2" id="KW-1185">Reference proteome</keyword>
<evidence type="ECO:0008006" key="3">
    <source>
        <dbReference type="Google" id="ProtNLM"/>
    </source>
</evidence>
<evidence type="ECO:0000313" key="1">
    <source>
        <dbReference type="EMBL" id="EIJ35884.1"/>
    </source>
</evidence>
<proteinExistence type="predicted"/>
<evidence type="ECO:0000313" key="2">
    <source>
        <dbReference type="Proteomes" id="UP000005317"/>
    </source>
</evidence>
<dbReference type="EMBL" id="JH651384">
    <property type="protein sequence ID" value="EIJ35884.1"/>
    <property type="molecule type" value="Genomic_DNA"/>
</dbReference>
<dbReference type="InterPro" id="IPR032568">
    <property type="entry name" value="DUF4926"/>
</dbReference>
<name>A0A656HIL7_THINJ</name>
<organism evidence="1 2">
    <name type="scientific">Thiothrix nivea (strain ATCC 35100 / DSM 5205 / JP2)</name>
    <dbReference type="NCBI Taxonomy" id="870187"/>
    <lineage>
        <taxon>Bacteria</taxon>
        <taxon>Pseudomonadati</taxon>
        <taxon>Pseudomonadota</taxon>
        <taxon>Gammaproteobacteria</taxon>
        <taxon>Thiotrichales</taxon>
        <taxon>Thiotrichaceae</taxon>
        <taxon>Thiothrix</taxon>
    </lineage>
</organism>
<dbReference type="Proteomes" id="UP000005317">
    <property type="component" value="Unassembled WGS sequence"/>
</dbReference>
<sequence>MSSKIRELDVVALLHGLPARGLLAGQVGTVVEALDDGVFEVEFCDDNGRAYAMLALRQDELMVLHYLPVAEAA</sequence>